<dbReference type="EC" id="5.2.1.8" evidence="2 5"/>
<dbReference type="InterPro" id="IPR050689">
    <property type="entry name" value="FKBP-type_PPIase"/>
</dbReference>
<name>A0A2G8LBH6_STIJA</name>
<dbReference type="AlphaFoldDB" id="A0A2G8LBH6"/>
<dbReference type="Proteomes" id="UP000230750">
    <property type="component" value="Unassembled WGS sequence"/>
</dbReference>
<keyword evidence="3 5" id="KW-0697">Rotamase</keyword>
<evidence type="ECO:0000313" key="8">
    <source>
        <dbReference type="Proteomes" id="UP000230750"/>
    </source>
</evidence>
<dbReference type="STRING" id="307972.A0A2G8LBH6"/>
<protein>
    <recommendedName>
        <fullName evidence="2 5">peptidylprolyl isomerase</fullName>
        <ecNumber evidence="2 5">5.2.1.8</ecNumber>
    </recommendedName>
</protein>
<dbReference type="OrthoDB" id="1902587at2759"/>
<evidence type="ECO:0000313" key="7">
    <source>
        <dbReference type="EMBL" id="PIK57599.1"/>
    </source>
</evidence>
<dbReference type="PANTHER" id="PTHR10516">
    <property type="entry name" value="PEPTIDYL-PROLYL CIS-TRANS ISOMERASE"/>
    <property type="match status" value="1"/>
</dbReference>
<dbReference type="PANTHER" id="PTHR10516:SF443">
    <property type="entry name" value="FK506-BINDING PROTEIN 59-RELATED"/>
    <property type="match status" value="1"/>
</dbReference>
<evidence type="ECO:0000256" key="5">
    <source>
        <dbReference type="PROSITE-ProRule" id="PRU00277"/>
    </source>
</evidence>
<dbReference type="InterPro" id="IPR001179">
    <property type="entry name" value="PPIase_FKBP_dom"/>
</dbReference>
<evidence type="ECO:0000256" key="3">
    <source>
        <dbReference type="ARBA" id="ARBA00023110"/>
    </source>
</evidence>
<dbReference type="GO" id="GO:0003755">
    <property type="term" value="F:peptidyl-prolyl cis-trans isomerase activity"/>
    <property type="evidence" value="ECO:0007669"/>
    <property type="project" value="UniProtKB-KW"/>
</dbReference>
<organism evidence="7 8">
    <name type="scientific">Stichopus japonicus</name>
    <name type="common">Sea cucumber</name>
    <dbReference type="NCBI Taxonomy" id="307972"/>
    <lineage>
        <taxon>Eukaryota</taxon>
        <taxon>Metazoa</taxon>
        <taxon>Echinodermata</taxon>
        <taxon>Eleutherozoa</taxon>
        <taxon>Echinozoa</taxon>
        <taxon>Holothuroidea</taxon>
        <taxon>Aspidochirotacea</taxon>
        <taxon>Aspidochirotida</taxon>
        <taxon>Stichopodidae</taxon>
        <taxon>Apostichopus</taxon>
    </lineage>
</organism>
<dbReference type="PROSITE" id="PS50059">
    <property type="entry name" value="FKBP_PPIASE"/>
    <property type="match status" value="1"/>
</dbReference>
<dbReference type="EMBL" id="MRZV01000138">
    <property type="protein sequence ID" value="PIK57599.1"/>
    <property type="molecule type" value="Genomic_DNA"/>
</dbReference>
<dbReference type="Pfam" id="PF00254">
    <property type="entry name" value="FKBP_C"/>
    <property type="match status" value="1"/>
</dbReference>
<dbReference type="Gene3D" id="3.10.50.40">
    <property type="match status" value="1"/>
</dbReference>
<keyword evidence="8" id="KW-1185">Reference proteome</keyword>
<evidence type="ECO:0000256" key="2">
    <source>
        <dbReference type="ARBA" id="ARBA00013194"/>
    </source>
</evidence>
<sequence>MLAPCLYGTRDEGQTPFSFPVDMGKVIKGWDIACMSMKKGESARFVIPSRMGYGRRGFAAWKYPFSSLIDIFF</sequence>
<dbReference type="InterPro" id="IPR046357">
    <property type="entry name" value="PPIase_dom_sf"/>
</dbReference>
<comment type="caution">
    <text evidence="7">The sequence shown here is derived from an EMBL/GenBank/DDBJ whole genome shotgun (WGS) entry which is preliminary data.</text>
</comment>
<dbReference type="GO" id="GO:0005737">
    <property type="term" value="C:cytoplasm"/>
    <property type="evidence" value="ECO:0007669"/>
    <property type="project" value="TreeGrafter"/>
</dbReference>
<comment type="catalytic activity">
    <reaction evidence="1 5">
        <text>[protein]-peptidylproline (omega=180) = [protein]-peptidylproline (omega=0)</text>
        <dbReference type="Rhea" id="RHEA:16237"/>
        <dbReference type="Rhea" id="RHEA-COMP:10747"/>
        <dbReference type="Rhea" id="RHEA-COMP:10748"/>
        <dbReference type="ChEBI" id="CHEBI:83833"/>
        <dbReference type="ChEBI" id="CHEBI:83834"/>
        <dbReference type="EC" id="5.2.1.8"/>
    </reaction>
</comment>
<evidence type="ECO:0000256" key="1">
    <source>
        <dbReference type="ARBA" id="ARBA00000971"/>
    </source>
</evidence>
<feature type="domain" description="PPIase FKBP-type" evidence="6">
    <location>
        <begin position="1"/>
        <end position="73"/>
    </location>
</feature>
<evidence type="ECO:0000256" key="4">
    <source>
        <dbReference type="ARBA" id="ARBA00023235"/>
    </source>
</evidence>
<evidence type="ECO:0000259" key="6">
    <source>
        <dbReference type="PROSITE" id="PS50059"/>
    </source>
</evidence>
<gene>
    <name evidence="7" type="ORF">BSL78_05507</name>
</gene>
<keyword evidence="4 5" id="KW-0413">Isomerase</keyword>
<accession>A0A2G8LBH6</accession>
<dbReference type="SUPFAM" id="SSF54534">
    <property type="entry name" value="FKBP-like"/>
    <property type="match status" value="1"/>
</dbReference>
<proteinExistence type="predicted"/>
<reference evidence="7 8" key="1">
    <citation type="journal article" date="2017" name="PLoS Biol.">
        <title>The sea cucumber genome provides insights into morphological evolution and visceral regeneration.</title>
        <authorList>
            <person name="Zhang X."/>
            <person name="Sun L."/>
            <person name="Yuan J."/>
            <person name="Sun Y."/>
            <person name="Gao Y."/>
            <person name="Zhang L."/>
            <person name="Li S."/>
            <person name="Dai H."/>
            <person name="Hamel J.F."/>
            <person name="Liu C."/>
            <person name="Yu Y."/>
            <person name="Liu S."/>
            <person name="Lin W."/>
            <person name="Guo K."/>
            <person name="Jin S."/>
            <person name="Xu P."/>
            <person name="Storey K.B."/>
            <person name="Huan P."/>
            <person name="Zhang T."/>
            <person name="Zhou Y."/>
            <person name="Zhang J."/>
            <person name="Lin C."/>
            <person name="Li X."/>
            <person name="Xing L."/>
            <person name="Huo D."/>
            <person name="Sun M."/>
            <person name="Wang L."/>
            <person name="Mercier A."/>
            <person name="Li F."/>
            <person name="Yang H."/>
            <person name="Xiang J."/>
        </authorList>
    </citation>
    <scope>NUCLEOTIDE SEQUENCE [LARGE SCALE GENOMIC DNA]</scope>
    <source>
        <strain evidence="7">Shaxun</strain>
        <tissue evidence="7">Muscle</tissue>
    </source>
</reference>